<evidence type="ECO:0000313" key="2">
    <source>
        <dbReference type="Proteomes" id="UP001501195"/>
    </source>
</evidence>
<name>A0ABP9H9C8_9ACTN</name>
<reference evidence="2" key="1">
    <citation type="journal article" date="2019" name="Int. J. Syst. Evol. Microbiol.">
        <title>The Global Catalogue of Microorganisms (GCM) 10K type strain sequencing project: providing services to taxonomists for standard genome sequencing and annotation.</title>
        <authorList>
            <consortium name="The Broad Institute Genomics Platform"/>
            <consortium name="The Broad Institute Genome Sequencing Center for Infectious Disease"/>
            <person name="Wu L."/>
            <person name="Ma J."/>
        </authorList>
    </citation>
    <scope>NUCLEOTIDE SEQUENCE [LARGE SCALE GENOMIC DNA]</scope>
    <source>
        <strain evidence="2">JCM 18126</strain>
    </source>
</reference>
<dbReference type="RefSeq" id="WP_345710692.1">
    <property type="nucleotide sequence ID" value="NZ_BAABIL010000051.1"/>
</dbReference>
<gene>
    <name evidence="1" type="ORF">GCM10023225_04470</name>
</gene>
<proteinExistence type="predicted"/>
<organism evidence="1 2">
    <name type="scientific">Kineococcus glutinatus</name>
    <dbReference type="NCBI Taxonomy" id="1070872"/>
    <lineage>
        <taxon>Bacteria</taxon>
        <taxon>Bacillati</taxon>
        <taxon>Actinomycetota</taxon>
        <taxon>Actinomycetes</taxon>
        <taxon>Kineosporiales</taxon>
        <taxon>Kineosporiaceae</taxon>
        <taxon>Kineococcus</taxon>
    </lineage>
</organism>
<sequence>MSRLQLDLEQIRTLPPVVDVPTAAAVLGIGRTAAYELIRTDSWPTPIVRLGKLIRVPTAPLLDLVGVRR</sequence>
<accession>A0ABP9H9C8</accession>
<comment type="caution">
    <text evidence="1">The sequence shown here is derived from an EMBL/GenBank/DDBJ whole genome shotgun (WGS) entry which is preliminary data.</text>
</comment>
<protein>
    <recommendedName>
        <fullName evidence="3">Helix-turn-helix protein</fullName>
    </recommendedName>
</protein>
<keyword evidence="2" id="KW-1185">Reference proteome</keyword>
<evidence type="ECO:0000313" key="1">
    <source>
        <dbReference type="EMBL" id="GAA4964472.1"/>
    </source>
</evidence>
<evidence type="ECO:0008006" key="3">
    <source>
        <dbReference type="Google" id="ProtNLM"/>
    </source>
</evidence>
<dbReference type="EMBL" id="BAABIL010000051">
    <property type="protein sequence ID" value="GAA4964472.1"/>
    <property type="molecule type" value="Genomic_DNA"/>
</dbReference>
<dbReference type="Proteomes" id="UP001501195">
    <property type="component" value="Unassembled WGS sequence"/>
</dbReference>